<proteinExistence type="predicted"/>
<reference evidence="1" key="1">
    <citation type="submission" date="2021-01" db="UniProtKB">
        <authorList>
            <consortium name="EnsemblPlants"/>
        </authorList>
    </citation>
    <scope>IDENTIFICATION</scope>
</reference>
<dbReference type="AlphaFoldDB" id="A0A7N0TAA1"/>
<dbReference type="Proteomes" id="UP000594263">
    <property type="component" value="Unplaced"/>
</dbReference>
<evidence type="ECO:0000313" key="2">
    <source>
        <dbReference type="Proteomes" id="UP000594263"/>
    </source>
</evidence>
<name>A0A7N0TAA1_KALFE</name>
<keyword evidence="2" id="KW-1185">Reference proteome</keyword>
<evidence type="ECO:0000313" key="1">
    <source>
        <dbReference type="EnsemblPlants" id="Kaladp0027s0042.1.v1.1.CDS.1"/>
    </source>
</evidence>
<protein>
    <submittedName>
        <fullName evidence="1">Uncharacterized protein</fullName>
    </submittedName>
</protein>
<dbReference type="EnsemblPlants" id="Kaladp0027s0042.1.v1.1">
    <property type="protein sequence ID" value="Kaladp0027s0042.1.v1.1.CDS.1"/>
    <property type="gene ID" value="Kaladp0027s0042.v1.1"/>
</dbReference>
<organism evidence="1 2">
    <name type="scientific">Kalanchoe fedtschenkoi</name>
    <name type="common">Lavender scallops</name>
    <name type="synonym">South American air plant</name>
    <dbReference type="NCBI Taxonomy" id="63787"/>
    <lineage>
        <taxon>Eukaryota</taxon>
        <taxon>Viridiplantae</taxon>
        <taxon>Streptophyta</taxon>
        <taxon>Embryophyta</taxon>
        <taxon>Tracheophyta</taxon>
        <taxon>Spermatophyta</taxon>
        <taxon>Magnoliopsida</taxon>
        <taxon>eudicotyledons</taxon>
        <taxon>Gunneridae</taxon>
        <taxon>Pentapetalae</taxon>
        <taxon>Saxifragales</taxon>
        <taxon>Crassulaceae</taxon>
        <taxon>Kalanchoe</taxon>
    </lineage>
</organism>
<dbReference type="Gramene" id="Kaladp0027s0042.1.v1.1">
    <property type="protein sequence ID" value="Kaladp0027s0042.1.v1.1.CDS.1"/>
    <property type="gene ID" value="Kaladp0027s0042.v1.1"/>
</dbReference>
<accession>A0A7N0TAA1</accession>
<sequence>MPLGYKIFPYLNILKDASFRKECDQAEQVRLVTLPRDFGLIQPFFSQKLAGQGLVQALIHSNTPKKPDLDYLSKVRKFTDVFQKIYLDPTFPKTDQADPVLQIFDLSSKVIKIQANLLDWV</sequence>